<evidence type="ECO:0000259" key="6">
    <source>
        <dbReference type="Pfam" id="PF03168"/>
    </source>
</evidence>
<sequence>MAMESGKSQRQNKVGAYGRMGRLLLVVGGGIIVLVGLAVLITWLALKPEKPKYYLEDGAVSQFKINHDGLVTAKLLFNITTRNPNKKVAIYYDKIDALLLYDDEEIAWASIPPFFQGHKNTTFLHTPLSGYLVSLQSDTSRDLKLERSSGKVDLVFRLYARIRFKVGNWKSGHYTLSVKCGHVVLDVADKGHTGSFQRMKCHVHV</sequence>
<dbReference type="PANTHER" id="PTHR31415:SF130">
    <property type="entry name" value="NDR1_HIN1-LIKE PROTEIN 6"/>
    <property type="match status" value="1"/>
</dbReference>
<keyword evidence="3 5" id="KW-1133">Transmembrane helix</keyword>
<organism evidence="7">
    <name type="scientific">Picea sitchensis</name>
    <name type="common">Sitka spruce</name>
    <name type="synonym">Pinus sitchensis</name>
    <dbReference type="NCBI Taxonomy" id="3332"/>
    <lineage>
        <taxon>Eukaryota</taxon>
        <taxon>Viridiplantae</taxon>
        <taxon>Streptophyta</taxon>
        <taxon>Embryophyta</taxon>
        <taxon>Tracheophyta</taxon>
        <taxon>Spermatophyta</taxon>
        <taxon>Pinopsida</taxon>
        <taxon>Pinidae</taxon>
        <taxon>Conifers I</taxon>
        <taxon>Pinales</taxon>
        <taxon>Pinaceae</taxon>
        <taxon>Picea</taxon>
    </lineage>
</organism>
<evidence type="ECO:0000256" key="4">
    <source>
        <dbReference type="ARBA" id="ARBA00023136"/>
    </source>
</evidence>
<protein>
    <recommendedName>
        <fullName evidence="6">Late embryogenesis abundant protein LEA-2 subgroup domain-containing protein</fullName>
    </recommendedName>
</protein>
<accession>A9NKZ0</accession>
<evidence type="ECO:0000256" key="5">
    <source>
        <dbReference type="SAM" id="Phobius"/>
    </source>
</evidence>
<dbReference type="InterPro" id="IPR044839">
    <property type="entry name" value="NDR1-like"/>
</dbReference>
<keyword evidence="4 5" id="KW-0472">Membrane</keyword>
<dbReference type="AlphaFoldDB" id="A9NKZ0"/>
<feature type="transmembrane region" description="Helical" evidence="5">
    <location>
        <begin position="21"/>
        <end position="46"/>
    </location>
</feature>
<dbReference type="PANTHER" id="PTHR31415">
    <property type="entry name" value="OS05G0367900 PROTEIN"/>
    <property type="match status" value="1"/>
</dbReference>
<comment type="subcellular location">
    <subcellularLocation>
        <location evidence="1">Membrane</location>
        <topology evidence="1">Single-pass membrane protein</topology>
    </subcellularLocation>
</comment>
<evidence type="ECO:0000256" key="2">
    <source>
        <dbReference type="ARBA" id="ARBA00022692"/>
    </source>
</evidence>
<proteinExistence type="evidence at transcript level"/>
<dbReference type="GO" id="GO:0009506">
    <property type="term" value="C:plasmodesma"/>
    <property type="evidence" value="ECO:0007669"/>
    <property type="project" value="TreeGrafter"/>
</dbReference>
<dbReference type="GO" id="GO:0098542">
    <property type="term" value="P:defense response to other organism"/>
    <property type="evidence" value="ECO:0007669"/>
    <property type="project" value="InterPro"/>
</dbReference>
<evidence type="ECO:0000256" key="1">
    <source>
        <dbReference type="ARBA" id="ARBA00004167"/>
    </source>
</evidence>
<dbReference type="EMBL" id="EF081921">
    <property type="protein sequence ID" value="ABK21301.1"/>
    <property type="molecule type" value="mRNA"/>
</dbReference>
<dbReference type="InterPro" id="IPR004864">
    <property type="entry name" value="LEA_2"/>
</dbReference>
<feature type="domain" description="Late embryogenesis abundant protein LEA-2 subgroup" evidence="6">
    <location>
        <begin position="79"/>
        <end position="180"/>
    </location>
</feature>
<reference evidence="7" key="1">
    <citation type="journal article" date="2008" name="BMC Genomics">
        <title>A conifer genomics resource of 200,000 spruce (Picea spp.) ESTs and 6,464 high-quality, sequence-finished full-length cDNAs for Sitka spruce (Picea sitchensis).</title>
        <authorList>
            <person name="Ralph S.G."/>
            <person name="Chun H.J."/>
            <person name="Kolosova N."/>
            <person name="Cooper D."/>
            <person name="Oddy C."/>
            <person name="Ritland C.E."/>
            <person name="Kirkpatrick R."/>
            <person name="Moore R."/>
            <person name="Barber S."/>
            <person name="Holt R.A."/>
            <person name="Jones S.J."/>
            <person name="Marra M.A."/>
            <person name="Douglas C.J."/>
            <person name="Ritland K."/>
            <person name="Bohlmann J."/>
        </authorList>
    </citation>
    <scope>NUCLEOTIDE SEQUENCE</scope>
    <source>
        <tissue evidence="7">Green portion of the leader tissue</tissue>
    </source>
</reference>
<dbReference type="Pfam" id="PF03168">
    <property type="entry name" value="LEA_2"/>
    <property type="match status" value="1"/>
</dbReference>
<dbReference type="GO" id="GO:0005886">
    <property type="term" value="C:plasma membrane"/>
    <property type="evidence" value="ECO:0007669"/>
    <property type="project" value="TreeGrafter"/>
</dbReference>
<dbReference type="OMA" id="ISPFKQR"/>
<keyword evidence="2 5" id="KW-0812">Transmembrane</keyword>
<evidence type="ECO:0000313" key="7">
    <source>
        <dbReference type="EMBL" id="ABK21301.1"/>
    </source>
</evidence>
<name>A9NKZ0_PICSI</name>
<evidence type="ECO:0000256" key="3">
    <source>
        <dbReference type="ARBA" id="ARBA00022989"/>
    </source>
</evidence>